<evidence type="ECO:0000313" key="20">
    <source>
        <dbReference type="EMBL" id="ATC62918.1"/>
    </source>
</evidence>
<dbReference type="InterPro" id="IPR001943">
    <property type="entry name" value="UVR_dom"/>
</dbReference>
<feature type="short sequence motif" description="Beta-hairpin" evidence="13">
    <location>
        <begin position="90"/>
        <end position="113"/>
    </location>
</feature>
<proteinExistence type="inferred from homology"/>
<dbReference type="PROSITE" id="PS50151">
    <property type="entry name" value="UVR"/>
    <property type="match status" value="1"/>
</dbReference>
<keyword evidence="10 13" id="KW-0742">SOS response</keyword>
<dbReference type="GO" id="GO:0009432">
    <property type="term" value="P:SOS response"/>
    <property type="evidence" value="ECO:0007669"/>
    <property type="project" value="UniProtKB-UniRule"/>
</dbReference>
<evidence type="ECO:0000256" key="12">
    <source>
        <dbReference type="ARBA" id="ARBA00029504"/>
    </source>
</evidence>
<dbReference type="Pfam" id="PF12344">
    <property type="entry name" value="UvrB"/>
    <property type="match status" value="1"/>
</dbReference>
<dbReference type="GO" id="GO:0005524">
    <property type="term" value="F:ATP binding"/>
    <property type="evidence" value="ECO:0007669"/>
    <property type="project" value="UniProtKB-UniRule"/>
</dbReference>
<evidence type="ECO:0000256" key="10">
    <source>
        <dbReference type="ARBA" id="ARBA00023236"/>
    </source>
</evidence>
<evidence type="ECO:0000259" key="17">
    <source>
        <dbReference type="PROSITE" id="PS50151"/>
    </source>
</evidence>
<dbReference type="PROSITE" id="PS51192">
    <property type="entry name" value="HELICASE_ATP_BIND_1"/>
    <property type="match status" value="1"/>
</dbReference>
<dbReference type="AlphaFoldDB" id="A0A290QC63"/>
<evidence type="ECO:0000256" key="7">
    <source>
        <dbReference type="ARBA" id="ARBA00022840"/>
    </source>
</evidence>
<gene>
    <name evidence="13" type="primary">uvrB</name>
    <name evidence="20" type="ORF">CMV30_02490</name>
</gene>
<dbReference type="GO" id="GO:0005737">
    <property type="term" value="C:cytoplasm"/>
    <property type="evidence" value="ECO:0007669"/>
    <property type="project" value="UniProtKB-SubCell"/>
</dbReference>
<evidence type="ECO:0000256" key="16">
    <source>
        <dbReference type="SAM" id="MobiDB-lite"/>
    </source>
</evidence>
<dbReference type="CDD" id="cd17916">
    <property type="entry name" value="DEXHc_UvrB"/>
    <property type="match status" value="1"/>
</dbReference>
<accession>A0A290QC63</accession>
<feature type="domain" description="Helicase ATP-binding" evidence="18">
    <location>
        <begin position="24"/>
        <end position="182"/>
    </location>
</feature>
<dbReference type="InterPro" id="IPR004807">
    <property type="entry name" value="UvrB"/>
</dbReference>
<evidence type="ECO:0000256" key="14">
    <source>
        <dbReference type="RuleBase" id="RU003587"/>
    </source>
</evidence>
<feature type="binding site" evidence="13">
    <location>
        <begin position="37"/>
        <end position="44"/>
    </location>
    <ligand>
        <name>ATP</name>
        <dbReference type="ChEBI" id="CHEBI:30616"/>
    </ligand>
</feature>
<evidence type="ECO:0000313" key="21">
    <source>
        <dbReference type="Proteomes" id="UP000217265"/>
    </source>
</evidence>
<dbReference type="GO" id="GO:0016887">
    <property type="term" value="F:ATP hydrolysis activity"/>
    <property type="evidence" value="ECO:0007669"/>
    <property type="project" value="InterPro"/>
</dbReference>
<dbReference type="Gene3D" id="4.10.860.10">
    <property type="entry name" value="UVR domain"/>
    <property type="match status" value="1"/>
</dbReference>
<dbReference type="GO" id="GO:0009381">
    <property type="term" value="F:excinuclease ABC activity"/>
    <property type="evidence" value="ECO:0007669"/>
    <property type="project" value="UniProtKB-UniRule"/>
</dbReference>
<dbReference type="PANTHER" id="PTHR24029">
    <property type="entry name" value="UVRABC SYSTEM PROTEIN B"/>
    <property type="match status" value="1"/>
</dbReference>
<dbReference type="CDD" id="cd18790">
    <property type="entry name" value="SF2_C_UvrB"/>
    <property type="match status" value="1"/>
</dbReference>
<keyword evidence="4 13" id="KW-0547">Nucleotide-binding</keyword>
<evidence type="ECO:0000256" key="1">
    <source>
        <dbReference type="ARBA" id="ARBA00004496"/>
    </source>
</evidence>
<dbReference type="InterPro" id="IPR006935">
    <property type="entry name" value="Helicase/UvrB_N"/>
</dbReference>
<feature type="domain" description="UVR" evidence="17">
    <location>
        <begin position="617"/>
        <end position="652"/>
    </location>
</feature>
<evidence type="ECO:0000256" key="5">
    <source>
        <dbReference type="ARBA" id="ARBA00022763"/>
    </source>
</evidence>
<name>A0A290QC63_9BACT</name>
<dbReference type="InterPro" id="IPR024759">
    <property type="entry name" value="UvrB_YAD/RRR_dom"/>
</dbReference>
<sequence>MLFKLNAEYQPTGDQPAAIEKLTASINAGHKHQTLLGVTGSGKTYTMANLIANCDRPTLIISHNKTLAAQLYSEFKNFFPENAVEYFVSYYDYYQPEAYVASSDTYIEKDSSINEEIERMRISASSALVSRRDVIVVASVSCIYGLGSPEEFSSMKIPLRKGLPMERSRLLERLVENLYERNDYDLVRGRFRVRGDVVDIMPAYLEQGLRVEFFGDEIDALTEFDPLTGNTLRTLDQFDLYPANQYVTSKDKLEGAIAGIKRELDERVAYFEAKGQYLEAQRIRMRTNYDLEMLQEMGFCNGIENYSMHLSQRRPGERPFCLIDFFPKDFLLFIDESHATVPQVGAMYNGDKSRKQTLVDFGFRLPSAMENRPQSFEEFLSVTGQTLYVSATPAKYELEKSAVIAEQLIRPTGLVDPEITIRPTKGQVEDLIAEVRRATEKGERVLVTTLTKRLSEDLTTFMREAKIRVEYLHSDIDAIERVEILRNLRLGNFDVLIGINLLREGLDLPEVALVAILDADKEGFLRSETSLVQTAGRAARHENGRVIFYADKITDSIRRTQEITAYRREKQIAYNKEHGITPRSVKRTAQASLHVYDGSGREEEPMGVAEGGADEVKAVIAELEDEMAEAAGRLEFERAALLRDQITALKTGDFKKLSKSTKKPGVKKGAGGARKWR</sequence>
<evidence type="ECO:0000256" key="6">
    <source>
        <dbReference type="ARBA" id="ARBA00022769"/>
    </source>
</evidence>
<feature type="region of interest" description="Disordered" evidence="16">
    <location>
        <begin position="657"/>
        <end position="677"/>
    </location>
</feature>
<feature type="domain" description="Helicase C-terminal" evidence="19">
    <location>
        <begin position="427"/>
        <end position="589"/>
    </location>
</feature>
<organism evidence="20 21">
    <name type="scientific">Nibricoccus aquaticus</name>
    <dbReference type="NCBI Taxonomy" id="2576891"/>
    <lineage>
        <taxon>Bacteria</taxon>
        <taxon>Pseudomonadati</taxon>
        <taxon>Verrucomicrobiota</taxon>
        <taxon>Opitutia</taxon>
        <taxon>Opitutales</taxon>
        <taxon>Opitutaceae</taxon>
        <taxon>Nibricoccus</taxon>
    </lineage>
</organism>
<comment type="similarity">
    <text evidence="2 13 14">Belongs to the UvrB family.</text>
</comment>
<evidence type="ECO:0000259" key="19">
    <source>
        <dbReference type="PROSITE" id="PS51194"/>
    </source>
</evidence>
<keyword evidence="9 13" id="KW-0234">DNA repair</keyword>
<evidence type="ECO:0000256" key="4">
    <source>
        <dbReference type="ARBA" id="ARBA00022741"/>
    </source>
</evidence>
<keyword evidence="21" id="KW-1185">Reference proteome</keyword>
<protein>
    <recommendedName>
        <fullName evidence="12 13">UvrABC system protein B</fullName>
        <shortName evidence="13">Protein UvrB</shortName>
    </recommendedName>
    <alternativeName>
        <fullName evidence="13">Excinuclease ABC subunit B</fullName>
    </alternativeName>
</protein>
<dbReference type="PROSITE" id="PS51194">
    <property type="entry name" value="HELICASE_CTER"/>
    <property type="match status" value="1"/>
</dbReference>
<dbReference type="InterPro" id="IPR014001">
    <property type="entry name" value="Helicase_ATP-bd"/>
</dbReference>
<feature type="coiled-coil region" evidence="15">
    <location>
        <begin position="613"/>
        <end position="640"/>
    </location>
</feature>
<dbReference type="Pfam" id="PF17757">
    <property type="entry name" value="UvrB_inter"/>
    <property type="match status" value="1"/>
</dbReference>
<dbReference type="SUPFAM" id="SSF52540">
    <property type="entry name" value="P-loop containing nucleoside triphosphate hydrolases"/>
    <property type="match status" value="2"/>
</dbReference>
<evidence type="ECO:0000256" key="13">
    <source>
        <dbReference type="HAMAP-Rule" id="MF_00204"/>
    </source>
</evidence>
<dbReference type="Pfam" id="PF04851">
    <property type="entry name" value="ResIII"/>
    <property type="match status" value="1"/>
</dbReference>
<dbReference type="OrthoDB" id="9806651at2"/>
<feature type="compositionally biased region" description="Gly residues" evidence="16">
    <location>
        <begin position="668"/>
        <end position="677"/>
    </location>
</feature>
<dbReference type="Gene3D" id="3.40.50.300">
    <property type="entry name" value="P-loop containing nucleotide triphosphate hydrolases"/>
    <property type="match status" value="3"/>
</dbReference>
<dbReference type="GO" id="GO:0003677">
    <property type="term" value="F:DNA binding"/>
    <property type="evidence" value="ECO:0007669"/>
    <property type="project" value="UniProtKB-UniRule"/>
</dbReference>
<dbReference type="Gene3D" id="6.10.140.240">
    <property type="match status" value="1"/>
</dbReference>
<dbReference type="Proteomes" id="UP000217265">
    <property type="component" value="Chromosome"/>
</dbReference>
<dbReference type="SMART" id="SM00487">
    <property type="entry name" value="DEXDc"/>
    <property type="match status" value="1"/>
</dbReference>
<comment type="subcellular location">
    <subcellularLocation>
        <location evidence="1 13 14">Cytoplasm</location>
    </subcellularLocation>
</comment>
<dbReference type="InterPro" id="IPR001650">
    <property type="entry name" value="Helicase_C-like"/>
</dbReference>
<feature type="compositionally biased region" description="Basic residues" evidence="16">
    <location>
        <begin position="657"/>
        <end position="666"/>
    </location>
</feature>
<dbReference type="SUPFAM" id="SSF46600">
    <property type="entry name" value="C-terminal UvrC-binding domain of UvrB"/>
    <property type="match status" value="1"/>
</dbReference>
<evidence type="ECO:0000256" key="11">
    <source>
        <dbReference type="ARBA" id="ARBA00026033"/>
    </source>
</evidence>
<comment type="function">
    <text evidence="13">The UvrABC repair system catalyzes the recognition and processing of DNA lesions. A damage recognition complex composed of 2 UvrA and 2 UvrB subunits scans DNA for abnormalities. Upon binding of the UvrA(2)B(2) complex to a putative damaged site, the DNA wraps around one UvrB monomer. DNA wrap is dependent on ATP binding by UvrB and probably causes local melting of the DNA helix, facilitating insertion of UvrB beta-hairpin between the DNA strands. Then UvrB probes one DNA strand for the presence of a lesion. If a lesion is found the UvrA subunits dissociate and the UvrB-DNA preincision complex is formed. This complex is subsequently bound by UvrC and the second UvrB is released. If no lesion is found, the DNA wraps around the other UvrB subunit that will check the other stand for damage.</text>
</comment>
<dbReference type="NCBIfam" id="NF003673">
    <property type="entry name" value="PRK05298.1"/>
    <property type="match status" value="1"/>
</dbReference>
<dbReference type="Pfam" id="PF02151">
    <property type="entry name" value="UVR"/>
    <property type="match status" value="1"/>
</dbReference>
<reference evidence="20 21" key="1">
    <citation type="submission" date="2017-09" db="EMBL/GenBank/DDBJ databases">
        <title>Complete genome sequence of Verrucomicrobial strain HZ-65, isolated from freshwater.</title>
        <authorList>
            <person name="Choi A."/>
        </authorList>
    </citation>
    <scope>NUCLEOTIDE SEQUENCE [LARGE SCALE GENOMIC DNA]</scope>
    <source>
        <strain evidence="20 21">HZ-65</strain>
    </source>
</reference>
<comment type="domain">
    <text evidence="13">The beta-hairpin motif is involved in DNA binding.</text>
</comment>
<keyword evidence="15" id="KW-0175">Coiled coil</keyword>
<dbReference type="SMART" id="SM00490">
    <property type="entry name" value="HELICc"/>
    <property type="match status" value="1"/>
</dbReference>
<keyword evidence="5 13" id="KW-0227">DNA damage</keyword>
<dbReference type="Pfam" id="PF00271">
    <property type="entry name" value="Helicase_C"/>
    <property type="match status" value="1"/>
</dbReference>
<evidence type="ECO:0000256" key="15">
    <source>
        <dbReference type="SAM" id="Coils"/>
    </source>
</evidence>
<evidence type="ECO:0000256" key="2">
    <source>
        <dbReference type="ARBA" id="ARBA00008533"/>
    </source>
</evidence>
<dbReference type="InterPro" id="IPR027417">
    <property type="entry name" value="P-loop_NTPase"/>
</dbReference>
<evidence type="ECO:0000256" key="3">
    <source>
        <dbReference type="ARBA" id="ARBA00022490"/>
    </source>
</evidence>
<keyword evidence="8 13" id="KW-0267">Excision nuclease</keyword>
<dbReference type="NCBIfam" id="TIGR00631">
    <property type="entry name" value="uvrb"/>
    <property type="match status" value="1"/>
</dbReference>
<keyword evidence="3 13" id="KW-0963">Cytoplasm</keyword>
<dbReference type="InterPro" id="IPR036876">
    <property type="entry name" value="UVR_dom_sf"/>
</dbReference>
<evidence type="ECO:0000259" key="18">
    <source>
        <dbReference type="PROSITE" id="PS51192"/>
    </source>
</evidence>
<dbReference type="InterPro" id="IPR041471">
    <property type="entry name" value="UvrB_inter"/>
</dbReference>
<keyword evidence="7 13" id="KW-0067">ATP-binding</keyword>
<dbReference type="EMBL" id="CP023344">
    <property type="protein sequence ID" value="ATC62918.1"/>
    <property type="molecule type" value="Genomic_DNA"/>
</dbReference>
<dbReference type="PANTHER" id="PTHR24029:SF0">
    <property type="entry name" value="UVRABC SYSTEM PROTEIN B"/>
    <property type="match status" value="1"/>
</dbReference>
<dbReference type="GO" id="GO:0006289">
    <property type="term" value="P:nucleotide-excision repair"/>
    <property type="evidence" value="ECO:0007669"/>
    <property type="project" value="UniProtKB-UniRule"/>
</dbReference>
<evidence type="ECO:0000256" key="8">
    <source>
        <dbReference type="ARBA" id="ARBA00022881"/>
    </source>
</evidence>
<evidence type="ECO:0000256" key="9">
    <source>
        <dbReference type="ARBA" id="ARBA00023204"/>
    </source>
</evidence>
<dbReference type="HAMAP" id="MF_00204">
    <property type="entry name" value="UvrB"/>
    <property type="match status" value="1"/>
</dbReference>
<comment type="subunit">
    <text evidence="11 13 14">Forms a heterotetramer with UvrA during the search for lesions. Interacts with UvrC in an incision complex.</text>
</comment>
<dbReference type="GO" id="GO:0009380">
    <property type="term" value="C:excinuclease repair complex"/>
    <property type="evidence" value="ECO:0007669"/>
    <property type="project" value="InterPro"/>
</dbReference>
<dbReference type="RefSeq" id="WP_096054553.1">
    <property type="nucleotide sequence ID" value="NZ_CP023344.1"/>
</dbReference>
<dbReference type="KEGG" id="vbh:CMV30_02490"/>
<keyword evidence="6 13" id="KW-0228">DNA excision</keyword>